<feature type="transmembrane region" description="Helical" evidence="1">
    <location>
        <begin position="91"/>
        <end position="110"/>
    </location>
</feature>
<keyword evidence="1" id="KW-0812">Transmembrane</keyword>
<evidence type="ECO:0000313" key="3">
    <source>
        <dbReference type="Proteomes" id="UP000179129"/>
    </source>
</evidence>
<keyword evidence="1" id="KW-1133">Transmembrane helix</keyword>
<keyword evidence="1" id="KW-0472">Membrane</keyword>
<feature type="transmembrane region" description="Helical" evidence="1">
    <location>
        <begin position="61"/>
        <end position="84"/>
    </location>
</feature>
<organism evidence="2 3">
    <name type="scientific">Candidatus Glassbacteria bacterium RIFCSPLOWO2_12_FULL_58_11</name>
    <dbReference type="NCBI Taxonomy" id="1817867"/>
    <lineage>
        <taxon>Bacteria</taxon>
        <taxon>Candidatus Glassiibacteriota</taxon>
    </lineage>
</organism>
<reference evidence="2 3" key="1">
    <citation type="journal article" date="2016" name="Nat. Commun.">
        <title>Thousands of microbial genomes shed light on interconnected biogeochemical processes in an aquifer system.</title>
        <authorList>
            <person name="Anantharaman K."/>
            <person name="Brown C.T."/>
            <person name="Hug L.A."/>
            <person name="Sharon I."/>
            <person name="Castelle C.J."/>
            <person name="Probst A.J."/>
            <person name="Thomas B.C."/>
            <person name="Singh A."/>
            <person name="Wilkins M.J."/>
            <person name="Karaoz U."/>
            <person name="Brodie E.L."/>
            <person name="Williams K.H."/>
            <person name="Hubbard S.S."/>
            <person name="Banfield J.F."/>
        </authorList>
    </citation>
    <scope>NUCLEOTIDE SEQUENCE [LARGE SCALE GENOMIC DNA]</scope>
</reference>
<accession>A0A1F5YTH1</accession>
<gene>
    <name evidence="2" type="ORF">A3F83_12625</name>
</gene>
<evidence type="ECO:0000256" key="1">
    <source>
        <dbReference type="SAM" id="Phobius"/>
    </source>
</evidence>
<protein>
    <recommendedName>
        <fullName evidence="4">Metal-dependent hydrolase</fullName>
    </recommendedName>
</protein>
<feature type="transmembrane region" description="Helical" evidence="1">
    <location>
        <begin position="21"/>
        <end position="41"/>
    </location>
</feature>
<evidence type="ECO:0000313" key="2">
    <source>
        <dbReference type="EMBL" id="OGG03405.1"/>
    </source>
</evidence>
<dbReference type="STRING" id="1817867.A3F83_12625"/>
<feature type="transmembrane region" description="Helical" evidence="1">
    <location>
        <begin position="130"/>
        <end position="152"/>
    </location>
</feature>
<dbReference type="AlphaFoldDB" id="A0A1F5YTH1"/>
<comment type="caution">
    <text evidence="2">The sequence shown here is derived from an EMBL/GenBank/DDBJ whole genome shotgun (WGS) entry which is preliminary data.</text>
</comment>
<dbReference type="Proteomes" id="UP000179129">
    <property type="component" value="Unassembled WGS sequence"/>
</dbReference>
<dbReference type="EMBL" id="MFIX01000146">
    <property type="protein sequence ID" value="OGG03405.1"/>
    <property type="molecule type" value="Genomic_DNA"/>
</dbReference>
<evidence type="ECO:0008006" key="4">
    <source>
        <dbReference type="Google" id="ProtNLM"/>
    </source>
</evidence>
<proteinExistence type="predicted"/>
<sequence length="216" mass="24237">MFIGHFAVGFALKRPAPRVSLGLLFLAVQLVDLVWPIFLGLGHARVRAFLGIPPSVSSDLYYGQLTHSLAATLGWAALLAVVYYSSSRYRAGALALAAGVLSHWFLDLLVHQPDLTLWPGADLKLGLGSWLYVRFGWLHFEYLLYVCGVLIYIYSTRALNRAGSWGLWLIVLLLPPVQEKVQWEWIGNFLWILVPWAWWVDRNRHPAAVPSSGIAD</sequence>
<name>A0A1F5YTH1_9BACT</name>